<evidence type="ECO:0000259" key="2">
    <source>
        <dbReference type="Pfam" id="PF01337"/>
    </source>
</evidence>
<dbReference type="Proteomes" id="UP001237823">
    <property type="component" value="Unassembled WGS sequence"/>
</dbReference>
<dbReference type="RefSeq" id="WP_289457214.1">
    <property type="nucleotide sequence ID" value="NZ_JAUCML010000001.1"/>
</dbReference>
<dbReference type="InterPro" id="IPR000468">
    <property type="entry name" value="Barstar"/>
</dbReference>
<dbReference type="EMBL" id="JAUCML010000001">
    <property type="protein sequence ID" value="MDM7883615.1"/>
    <property type="molecule type" value="Genomic_DNA"/>
</dbReference>
<protein>
    <submittedName>
        <fullName evidence="3">Barstar family protein</fullName>
    </submittedName>
</protein>
<dbReference type="InterPro" id="IPR035905">
    <property type="entry name" value="Barstar-like_sf"/>
</dbReference>
<dbReference type="Gene3D" id="3.30.370.10">
    <property type="entry name" value="Barstar-like"/>
    <property type="match status" value="1"/>
</dbReference>
<dbReference type="Pfam" id="PF01337">
    <property type="entry name" value="Barstar"/>
    <property type="match status" value="1"/>
</dbReference>
<accession>A0ABT7T214</accession>
<organism evidence="3 4">
    <name type="scientific">Curtobacterium citri</name>
    <dbReference type="NCBI Taxonomy" id="3055139"/>
    <lineage>
        <taxon>Bacteria</taxon>
        <taxon>Bacillati</taxon>
        <taxon>Actinomycetota</taxon>
        <taxon>Actinomycetes</taxon>
        <taxon>Micrococcales</taxon>
        <taxon>Microbacteriaceae</taxon>
        <taxon>Curtobacterium</taxon>
    </lineage>
</organism>
<reference evidence="3 4" key="1">
    <citation type="submission" date="2023-06" db="EMBL/GenBank/DDBJ databases">
        <authorList>
            <person name="Feng G."/>
            <person name="Li J."/>
            <person name="Zhu H."/>
        </authorList>
    </citation>
    <scope>NUCLEOTIDE SEQUENCE [LARGE SCALE GENOMIC DNA]</scope>
    <source>
        <strain evidence="3 4">RHCKG23</strain>
    </source>
</reference>
<comment type="similarity">
    <text evidence="1">Belongs to the barstar family.</text>
</comment>
<keyword evidence="4" id="KW-1185">Reference proteome</keyword>
<evidence type="ECO:0000313" key="3">
    <source>
        <dbReference type="EMBL" id="MDM7883615.1"/>
    </source>
</evidence>
<evidence type="ECO:0000256" key="1">
    <source>
        <dbReference type="ARBA" id="ARBA00006845"/>
    </source>
</evidence>
<proteinExistence type="inferred from homology"/>
<sequence length="147" mass="16605">MSAFSTDDVLGNRLDFELARDGFVARMRDDAAVSSAVTWLRREGYRVVELDADAWEDDEQMHIAFATGLRFPRHFGRNLDALNDCMADVAEADYGWDASETGLVLSLSGFDRFSHRMPKTAHSVERILQRQGRYAALFGNRLLTILS</sequence>
<comment type="caution">
    <text evidence="3">The sequence shown here is derived from an EMBL/GenBank/DDBJ whole genome shotgun (WGS) entry which is preliminary data.</text>
</comment>
<name>A0ABT7T214_9MICO</name>
<dbReference type="SUPFAM" id="SSF52038">
    <property type="entry name" value="Barstar-related"/>
    <property type="match status" value="1"/>
</dbReference>
<evidence type="ECO:0000313" key="4">
    <source>
        <dbReference type="Proteomes" id="UP001237823"/>
    </source>
</evidence>
<feature type="domain" description="Barstar (barnase inhibitor)" evidence="2">
    <location>
        <begin position="46"/>
        <end position="134"/>
    </location>
</feature>
<gene>
    <name evidence="3" type="ORF">QUG92_00695</name>
</gene>